<dbReference type="EMBL" id="ABCS01000061">
    <property type="protein sequence ID" value="EDM76629.1"/>
    <property type="molecule type" value="Genomic_DNA"/>
</dbReference>
<dbReference type="STRING" id="391625.PPSIR1_18207"/>
<evidence type="ECO:0000313" key="2">
    <source>
        <dbReference type="Proteomes" id="UP000005801"/>
    </source>
</evidence>
<proteinExistence type="predicted"/>
<dbReference type="AlphaFoldDB" id="A6GBV6"/>
<evidence type="ECO:0000313" key="1">
    <source>
        <dbReference type="EMBL" id="EDM76629.1"/>
    </source>
</evidence>
<accession>A6GBV6</accession>
<dbReference type="RefSeq" id="WP_006974197.1">
    <property type="nucleotide sequence ID" value="NZ_ABCS01000061.1"/>
</dbReference>
<organism evidence="1 2">
    <name type="scientific">Plesiocystis pacifica SIR-1</name>
    <dbReference type="NCBI Taxonomy" id="391625"/>
    <lineage>
        <taxon>Bacteria</taxon>
        <taxon>Pseudomonadati</taxon>
        <taxon>Myxococcota</taxon>
        <taxon>Polyangia</taxon>
        <taxon>Nannocystales</taxon>
        <taxon>Nannocystaceae</taxon>
        <taxon>Plesiocystis</taxon>
    </lineage>
</organism>
<protein>
    <submittedName>
        <fullName evidence="1">Uncharacterized protein</fullName>
    </submittedName>
</protein>
<reference evidence="1 2" key="1">
    <citation type="submission" date="2007-06" db="EMBL/GenBank/DDBJ databases">
        <authorList>
            <person name="Shimkets L."/>
            <person name="Ferriera S."/>
            <person name="Johnson J."/>
            <person name="Kravitz S."/>
            <person name="Beeson K."/>
            <person name="Sutton G."/>
            <person name="Rogers Y.-H."/>
            <person name="Friedman R."/>
            <person name="Frazier M."/>
            <person name="Venter J.C."/>
        </authorList>
    </citation>
    <scope>NUCLEOTIDE SEQUENCE [LARGE SCALE GENOMIC DNA]</scope>
    <source>
        <strain evidence="1 2">SIR-1</strain>
    </source>
</reference>
<keyword evidence="2" id="KW-1185">Reference proteome</keyword>
<comment type="caution">
    <text evidence="1">The sequence shown here is derived from an EMBL/GenBank/DDBJ whole genome shotgun (WGS) entry which is preliminary data.</text>
</comment>
<name>A6GBV6_9BACT</name>
<gene>
    <name evidence="1" type="ORF">PPSIR1_18207</name>
</gene>
<sequence>MHDPIAEHQSTFDAPHRYPSLVRRPTALVRLWSQPAFESWASWSIHARAPHVGEVWLRRVTVGPVVDGDQARTLSFATELRLDHEPSTQNLLAELLDQLQGLTVPVYVPPPGLGLDGVTHGVESGTYMVRSALRWWGDGPEPFSELSAWHRSTCARLDALLPQWSAQPWREPS</sequence>
<dbReference type="Proteomes" id="UP000005801">
    <property type="component" value="Unassembled WGS sequence"/>
</dbReference>